<evidence type="ECO:0000256" key="1">
    <source>
        <dbReference type="SAM" id="MobiDB-lite"/>
    </source>
</evidence>
<protein>
    <submittedName>
        <fullName evidence="2">Uncharacterized protein</fullName>
    </submittedName>
</protein>
<feature type="region of interest" description="Disordered" evidence="1">
    <location>
        <begin position="1"/>
        <end position="51"/>
    </location>
</feature>
<organism evidence="2 3">
    <name type="scientific">Amycolatopsis saalfeldensis</name>
    <dbReference type="NCBI Taxonomy" id="394193"/>
    <lineage>
        <taxon>Bacteria</taxon>
        <taxon>Bacillati</taxon>
        <taxon>Actinomycetota</taxon>
        <taxon>Actinomycetes</taxon>
        <taxon>Pseudonocardiales</taxon>
        <taxon>Pseudonocardiaceae</taxon>
        <taxon>Amycolatopsis</taxon>
    </lineage>
</organism>
<reference evidence="2 3" key="1">
    <citation type="submission" date="2016-10" db="EMBL/GenBank/DDBJ databases">
        <authorList>
            <person name="de Groot N.N."/>
        </authorList>
    </citation>
    <scope>NUCLEOTIDE SEQUENCE [LARGE SCALE GENOMIC DNA]</scope>
    <source>
        <strain evidence="2 3">DSM 44993</strain>
    </source>
</reference>
<dbReference type="STRING" id="394193.SAMN04489732_1431"/>
<dbReference type="Proteomes" id="UP000198582">
    <property type="component" value="Unassembled WGS sequence"/>
</dbReference>
<proteinExistence type="predicted"/>
<accession>A0A1H8YQE6</accession>
<dbReference type="EMBL" id="FOEF01000043">
    <property type="protein sequence ID" value="SEP54313.1"/>
    <property type="molecule type" value="Genomic_DNA"/>
</dbReference>
<evidence type="ECO:0000313" key="3">
    <source>
        <dbReference type="Proteomes" id="UP000198582"/>
    </source>
</evidence>
<sequence>MPGGSRGFLIEPVGSGLRHGTRASGHPAASDKPISASAAENSAGARETEKV</sequence>
<keyword evidence="3" id="KW-1185">Reference proteome</keyword>
<dbReference type="AlphaFoldDB" id="A0A1H8YQE6"/>
<evidence type="ECO:0000313" key="2">
    <source>
        <dbReference type="EMBL" id="SEP54313.1"/>
    </source>
</evidence>
<name>A0A1H8YQE6_9PSEU</name>
<gene>
    <name evidence="2" type="ORF">SAMN04489732_1431</name>
</gene>